<dbReference type="Pfam" id="PF00132">
    <property type="entry name" value="Hexapep"/>
    <property type="match status" value="1"/>
</dbReference>
<dbReference type="PROSITE" id="PS00101">
    <property type="entry name" value="HEXAPEP_TRANSFERASES"/>
    <property type="match status" value="1"/>
</dbReference>
<protein>
    <submittedName>
        <fullName evidence="6">DapH/DapD/GlmU-related protein</fullName>
    </submittedName>
</protein>
<keyword evidence="3" id="KW-0677">Repeat</keyword>
<dbReference type="Gene3D" id="2.160.10.10">
    <property type="entry name" value="Hexapeptide repeat proteins"/>
    <property type="match status" value="1"/>
</dbReference>
<name>A0ABV7L244_9PROT</name>
<dbReference type="EMBL" id="JBHRTR010000028">
    <property type="protein sequence ID" value="MFC3228663.1"/>
    <property type="molecule type" value="Genomic_DNA"/>
</dbReference>
<comment type="similarity">
    <text evidence="1">Belongs to the transferase hexapeptide repeat family.</text>
</comment>
<evidence type="ECO:0000256" key="3">
    <source>
        <dbReference type="ARBA" id="ARBA00022737"/>
    </source>
</evidence>
<keyword evidence="7" id="KW-1185">Reference proteome</keyword>
<sequence>MSGASGGGPRMVNQGRWDNPWIDGREMRPEPEVHDSAVVERTEMWPWTVIGPHCLVADSIIRDYAYAVGDNQIHNADIGKFCNIATGVRINPTNHPMWRASLHHFTYRSRSHHMGPDDPEIFAWRRSTPVAIGPDVWIGHNAILLPGVTVGAGAVIGAGAIVTKPVPAYTIVAGNPAKAIRRRVDEAAEAAFLRIAWWDWPHERLAAALPDFRALDAASFAAKYDPGN</sequence>
<proteinExistence type="inferred from homology"/>
<dbReference type="PANTHER" id="PTHR43300:SF11">
    <property type="entry name" value="ACETYLTRANSFERASE RV3034C-RELATED"/>
    <property type="match status" value="1"/>
</dbReference>
<keyword evidence="2" id="KW-0808">Transferase</keyword>
<evidence type="ECO:0000256" key="4">
    <source>
        <dbReference type="ARBA" id="ARBA00023315"/>
    </source>
</evidence>
<dbReference type="Proteomes" id="UP001595528">
    <property type="component" value="Unassembled WGS sequence"/>
</dbReference>
<evidence type="ECO:0000313" key="6">
    <source>
        <dbReference type="EMBL" id="MFC3228663.1"/>
    </source>
</evidence>
<evidence type="ECO:0000256" key="2">
    <source>
        <dbReference type="ARBA" id="ARBA00022679"/>
    </source>
</evidence>
<dbReference type="NCBIfam" id="TIGR03308">
    <property type="entry name" value="phn_thr-fam"/>
    <property type="match status" value="1"/>
</dbReference>
<evidence type="ECO:0000256" key="5">
    <source>
        <dbReference type="SAM" id="MobiDB-lite"/>
    </source>
</evidence>
<accession>A0ABV7L244</accession>
<feature type="region of interest" description="Disordered" evidence="5">
    <location>
        <begin position="1"/>
        <end position="28"/>
    </location>
</feature>
<keyword evidence="4" id="KW-0012">Acyltransferase</keyword>
<dbReference type="InterPro" id="IPR018357">
    <property type="entry name" value="Hexapep_transf_CS"/>
</dbReference>
<dbReference type="CDD" id="cd03349">
    <property type="entry name" value="LbH_XAT"/>
    <property type="match status" value="1"/>
</dbReference>
<reference evidence="7" key="1">
    <citation type="journal article" date="2019" name="Int. J. Syst. Evol. Microbiol.">
        <title>The Global Catalogue of Microorganisms (GCM) 10K type strain sequencing project: providing services to taxonomists for standard genome sequencing and annotation.</title>
        <authorList>
            <consortium name="The Broad Institute Genomics Platform"/>
            <consortium name="The Broad Institute Genome Sequencing Center for Infectious Disease"/>
            <person name="Wu L."/>
            <person name="Ma J."/>
        </authorList>
    </citation>
    <scope>NUCLEOTIDE SEQUENCE [LARGE SCALE GENOMIC DNA]</scope>
    <source>
        <strain evidence="7">KCTC 42964</strain>
    </source>
</reference>
<comment type="caution">
    <text evidence="6">The sequence shown here is derived from an EMBL/GenBank/DDBJ whole genome shotgun (WGS) entry which is preliminary data.</text>
</comment>
<dbReference type="PANTHER" id="PTHR43300">
    <property type="entry name" value="ACETYLTRANSFERASE"/>
    <property type="match status" value="1"/>
</dbReference>
<dbReference type="SUPFAM" id="SSF51161">
    <property type="entry name" value="Trimeric LpxA-like enzymes"/>
    <property type="match status" value="1"/>
</dbReference>
<gene>
    <name evidence="6" type="ORF">ACFOGJ_15570</name>
</gene>
<evidence type="ECO:0000313" key="7">
    <source>
        <dbReference type="Proteomes" id="UP001595528"/>
    </source>
</evidence>
<dbReference type="InterPro" id="IPR001451">
    <property type="entry name" value="Hexapep"/>
</dbReference>
<dbReference type="RefSeq" id="WP_379902000.1">
    <property type="nucleotide sequence ID" value="NZ_JBHRTR010000028.1"/>
</dbReference>
<dbReference type="InterPro" id="IPR017694">
    <property type="entry name" value="Phosphonate_tfrase_rpt"/>
</dbReference>
<dbReference type="InterPro" id="IPR011004">
    <property type="entry name" value="Trimer_LpxA-like_sf"/>
</dbReference>
<dbReference type="InterPro" id="IPR050179">
    <property type="entry name" value="Trans_hexapeptide_repeat"/>
</dbReference>
<evidence type="ECO:0000256" key="1">
    <source>
        <dbReference type="ARBA" id="ARBA00007274"/>
    </source>
</evidence>
<organism evidence="6 7">
    <name type="scientific">Marinibaculum pumilum</name>
    <dbReference type="NCBI Taxonomy" id="1766165"/>
    <lineage>
        <taxon>Bacteria</taxon>
        <taxon>Pseudomonadati</taxon>
        <taxon>Pseudomonadota</taxon>
        <taxon>Alphaproteobacteria</taxon>
        <taxon>Rhodospirillales</taxon>
        <taxon>Rhodospirillaceae</taxon>
        <taxon>Marinibaculum</taxon>
    </lineage>
</organism>